<proteinExistence type="predicted"/>
<sequence length="284" mass="28707">MDGAAGDSSADETASLFADPPDFYAPTVPARTTTYTRASGEVLTLHLPPQHSLWAHHLWNGGRVLARMIDTPGGIPVESPQVTLNPSRRPPPPPPPHAAAVCPPGAPLSLCLDGLSVAELGAGAGLPSLLAASTARAVVATDYPDPPLLAALAVNAAAVAATAPIAVAGLRWGDAPTAAALVDEHGPFDVVLMADLVSNHSAHSKLLTTLEILVGGPSGGGVGVVAYGHHRVACVDADEEFFAVAADAGWHVGGGAAVQCAPMFADDPGDAEVRGAVHVSILYR</sequence>
<reference evidence="1" key="1">
    <citation type="submission" date="2019-11" db="EMBL/GenBank/DDBJ databases">
        <title>Nori genome reveals adaptations in red seaweeds to the harsh intertidal environment.</title>
        <authorList>
            <person name="Wang D."/>
            <person name="Mao Y."/>
        </authorList>
    </citation>
    <scope>NUCLEOTIDE SEQUENCE</scope>
    <source>
        <tissue evidence="1">Gametophyte</tissue>
    </source>
</reference>
<accession>A0ACC3C1I1</accession>
<protein>
    <submittedName>
        <fullName evidence="1">Uncharacterized protein</fullName>
    </submittedName>
</protein>
<dbReference type="Proteomes" id="UP000798662">
    <property type="component" value="Chromosome 2"/>
</dbReference>
<keyword evidence="2" id="KW-1185">Reference proteome</keyword>
<gene>
    <name evidence="1" type="ORF">I4F81_006734</name>
</gene>
<comment type="caution">
    <text evidence="1">The sequence shown here is derived from an EMBL/GenBank/DDBJ whole genome shotgun (WGS) entry which is preliminary data.</text>
</comment>
<dbReference type="EMBL" id="CM020619">
    <property type="protein sequence ID" value="KAK1864184.1"/>
    <property type="molecule type" value="Genomic_DNA"/>
</dbReference>
<organism evidence="1 2">
    <name type="scientific">Pyropia yezoensis</name>
    <name type="common">Susabi-nori</name>
    <name type="synonym">Porphyra yezoensis</name>
    <dbReference type="NCBI Taxonomy" id="2788"/>
    <lineage>
        <taxon>Eukaryota</taxon>
        <taxon>Rhodophyta</taxon>
        <taxon>Bangiophyceae</taxon>
        <taxon>Bangiales</taxon>
        <taxon>Bangiaceae</taxon>
        <taxon>Pyropia</taxon>
    </lineage>
</organism>
<name>A0ACC3C1I1_PYRYE</name>
<evidence type="ECO:0000313" key="1">
    <source>
        <dbReference type="EMBL" id="KAK1864184.1"/>
    </source>
</evidence>
<evidence type="ECO:0000313" key="2">
    <source>
        <dbReference type="Proteomes" id="UP000798662"/>
    </source>
</evidence>